<reference evidence="2 3" key="1">
    <citation type="journal article" date="2014" name="Genome Announc.">
        <title>Draft Genome Sequence of Streptomyces roseochromogenes subsp. oscitans DS 12.976, Producer of the Aminocoumarin Antibiotic Clorobiocin.</title>
        <authorList>
            <person name="Ruckert C."/>
            <person name="Kalinowski J."/>
            <person name="Heide L."/>
            <person name="Apel A.K."/>
        </authorList>
    </citation>
    <scope>NUCLEOTIDE SEQUENCE [LARGE SCALE GENOMIC DNA]</scope>
    <source>
        <strain evidence="2 3">DS 12.976</strain>
    </source>
</reference>
<evidence type="ECO:0000313" key="3">
    <source>
        <dbReference type="Proteomes" id="UP000017984"/>
    </source>
</evidence>
<feature type="transmembrane region" description="Helical" evidence="1">
    <location>
        <begin position="47"/>
        <end position="67"/>
    </location>
</feature>
<keyword evidence="1" id="KW-0812">Transmembrane</keyword>
<dbReference type="AlphaFoldDB" id="V6KX41"/>
<name>V6KX41_STRRC</name>
<protein>
    <submittedName>
        <fullName evidence="2">Uncharacterized protein</fullName>
    </submittedName>
</protein>
<keyword evidence="1" id="KW-1133">Transmembrane helix</keyword>
<dbReference type="EMBL" id="AWQX01000006">
    <property type="protein sequence ID" value="EST36677.1"/>
    <property type="molecule type" value="Genomic_DNA"/>
</dbReference>
<evidence type="ECO:0000256" key="1">
    <source>
        <dbReference type="SAM" id="Phobius"/>
    </source>
</evidence>
<comment type="caution">
    <text evidence="2">The sequence shown here is derived from an EMBL/GenBank/DDBJ whole genome shotgun (WGS) entry which is preliminary data.</text>
</comment>
<sequence>MPRMMPDTKPQRVLAASSFIYTVGSGLHLTAGVLYFTGAVHLPANQVGLGIGIADLVALALGARSVIWRIGTEHAASTRPPW</sequence>
<dbReference type="PATRIC" id="fig|1352936.5.peg.205"/>
<dbReference type="HOGENOM" id="CLU_2556922_0_0_11"/>
<organism evidence="2 3">
    <name type="scientific">Streptomyces roseochromogenus subsp. oscitans DS 12.976</name>
    <dbReference type="NCBI Taxonomy" id="1352936"/>
    <lineage>
        <taxon>Bacteria</taxon>
        <taxon>Bacillati</taxon>
        <taxon>Actinomycetota</taxon>
        <taxon>Actinomycetes</taxon>
        <taxon>Kitasatosporales</taxon>
        <taxon>Streptomycetaceae</taxon>
        <taxon>Streptomyces</taxon>
    </lineage>
</organism>
<gene>
    <name evidence="2" type="ORF">M878_00860</name>
</gene>
<accession>V6KX41</accession>
<dbReference type="RefSeq" id="WP_023544210.1">
    <property type="nucleotide sequence ID" value="NZ_CM002285.1"/>
</dbReference>
<keyword evidence="3" id="KW-1185">Reference proteome</keyword>
<evidence type="ECO:0000313" key="2">
    <source>
        <dbReference type="EMBL" id="EST36677.1"/>
    </source>
</evidence>
<proteinExistence type="predicted"/>
<keyword evidence="1" id="KW-0472">Membrane</keyword>
<feature type="transmembrane region" description="Helical" evidence="1">
    <location>
        <begin position="12"/>
        <end position="35"/>
    </location>
</feature>
<dbReference type="Proteomes" id="UP000017984">
    <property type="component" value="Chromosome"/>
</dbReference>